<dbReference type="Gene3D" id="3.40.50.720">
    <property type="entry name" value="NAD(P)-binding Rossmann-like Domain"/>
    <property type="match status" value="2"/>
</dbReference>
<dbReference type="PROSITE" id="PS00671">
    <property type="entry name" value="D_2_HYDROXYACID_DH_3"/>
    <property type="match status" value="1"/>
</dbReference>
<reference evidence="4 5" key="1">
    <citation type="journal article" date="2018" name="Nat. Biotechnol.">
        <title>A standardized bacterial taxonomy based on genome phylogeny substantially revises the tree of life.</title>
        <authorList>
            <person name="Parks D.H."/>
            <person name="Chuvochina M."/>
            <person name="Waite D.W."/>
            <person name="Rinke C."/>
            <person name="Skarshewski A."/>
            <person name="Chaumeil P.A."/>
            <person name="Hugenholtz P."/>
        </authorList>
    </citation>
    <scope>NUCLEOTIDE SEQUENCE [LARGE SCALE GENOMIC DNA]</scope>
    <source>
        <strain evidence="4">UBA9169</strain>
    </source>
</reference>
<protein>
    <submittedName>
        <fullName evidence="4">Glyoxylate/hydroxypyruvate reductase A</fullName>
    </submittedName>
</protein>
<dbReference type="AlphaFoldDB" id="A0A348WGC8"/>
<dbReference type="PANTHER" id="PTHR43333:SF1">
    <property type="entry name" value="D-ISOMER SPECIFIC 2-HYDROXYACID DEHYDROGENASE NAD-BINDING DOMAIN-CONTAINING PROTEIN"/>
    <property type="match status" value="1"/>
</dbReference>
<evidence type="ECO:0000259" key="3">
    <source>
        <dbReference type="Pfam" id="PF02826"/>
    </source>
</evidence>
<dbReference type="GO" id="GO:0016616">
    <property type="term" value="F:oxidoreductase activity, acting on the CH-OH group of donors, NAD or NADP as acceptor"/>
    <property type="evidence" value="ECO:0007669"/>
    <property type="project" value="UniProtKB-ARBA"/>
</dbReference>
<keyword evidence="4" id="KW-0670">Pyruvate</keyword>
<evidence type="ECO:0000313" key="4">
    <source>
        <dbReference type="EMBL" id="HAR53590.1"/>
    </source>
</evidence>
<sequence>LAPGAVVINPGRGPLIDDEALLAALDSGHLGHATLDVFRVEPLPEDHPFWSHPKVTVTPHIASETRADTAAEVIVENIRRGEAGEPFLHLVDRKTGY</sequence>
<feature type="non-terminal residue" evidence="4">
    <location>
        <position position="1"/>
    </location>
</feature>
<dbReference type="Pfam" id="PF02826">
    <property type="entry name" value="2-Hacid_dh_C"/>
    <property type="match status" value="1"/>
</dbReference>
<dbReference type="GO" id="GO:0051287">
    <property type="term" value="F:NAD binding"/>
    <property type="evidence" value="ECO:0007669"/>
    <property type="project" value="InterPro"/>
</dbReference>
<dbReference type="SUPFAM" id="SSF51735">
    <property type="entry name" value="NAD(P)-binding Rossmann-fold domains"/>
    <property type="match status" value="1"/>
</dbReference>
<dbReference type="InterPro" id="IPR006140">
    <property type="entry name" value="D-isomer_DH_NAD-bd"/>
</dbReference>
<dbReference type="EMBL" id="DMVW01000167">
    <property type="protein sequence ID" value="HAR53590.1"/>
    <property type="molecule type" value="Genomic_DNA"/>
</dbReference>
<proteinExistence type="predicted"/>
<evidence type="ECO:0000256" key="1">
    <source>
        <dbReference type="ARBA" id="ARBA00023002"/>
    </source>
</evidence>
<keyword evidence="2" id="KW-0520">NAD</keyword>
<keyword evidence="1" id="KW-0560">Oxidoreductase</keyword>
<name>A0A348WGC8_9RHOB</name>
<organism evidence="4 5">
    <name type="scientific">Roseovarius nubinhibens</name>
    <dbReference type="NCBI Taxonomy" id="314263"/>
    <lineage>
        <taxon>Bacteria</taxon>
        <taxon>Pseudomonadati</taxon>
        <taxon>Pseudomonadota</taxon>
        <taxon>Alphaproteobacteria</taxon>
        <taxon>Rhodobacterales</taxon>
        <taxon>Roseobacteraceae</taxon>
        <taxon>Roseovarius</taxon>
    </lineage>
</organism>
<comment type="caution">
    <text evidence="4">The sequence shown here is derived from an EMBL/GenBank/DDBJ whole genome shotgun (WGS) entry which is preliminary data.</text>
</comment>
<dbReference type="InterPro" id="IPR029753">
    <property type="entry name" value="D-isomer_DH_CS"/>
</dbReference>
<evidence type="ECO:0000256" key="2">
    <source>
        <dbReference type="ARBA" id="ARBA00023027"/>
    </source>
</evidence>
<evidence type="ECO:0000313" key="5">
    <source>
        <dbReference type="Proteomes" id="UP000264719"/>
    </source>
</evidence>
<feature type="domain" description="D-isomer specific 2-hydroxyacid dehydrogenase NAD-binding" evidence="3">
    <location>
        <begin position="2"/>
        <end position="62"/>
    </location>
</feature>
<gene>
    <name evidence="4" type="ORF">DCS45_17200</name>
</gene>
<dbReference type="InterPro" id="IPR036291">
    <property type="entry name" value="NAD(P)-bd_dom_sf"/>
</dbReference>
<dbReference type="PANTHER" id="PTHR43333">
    <property type="entry name" value="2-HACID_DH_C DOMAIN-CONTAINING PROTEIN"/>
    <property type="match status" value="1"/>
</dbReference>
<dbReference type="Proteomes" id="UP000264719">
    <property type="component" value="Unassembled WGS sequence"/>
</dbReference>
<accession>A0A348WGC8</accession>